<protein>
    <recommendedName>
        <fullName evidence="10">Type II secretion system protein M</fullName>
        <shortName evidence="10">T2SS protein M</shortName>
    </recommendedName>
    <alternativeName>
        <fullName evidence="10">General secretion pathway protein M</fullName>
    </alternativeName>
</protein>
<comment type="similarity">
    <text evidence="2 10">Belongs to the GSP M family.</text>
</comment>
<keyword evidence="7 10" id="KW-0653">Protein transport</keyword>
<dbReference type="GO" id="GO:0005886">
    <property type="term" value="C:plasma membrane"/>
    <property type="evidence" value="ECO:0007669"/>
    <property type="project" value="UniProtKB-SubCell"/>
</dbReference>
<dbReference type="PIRSF" id="PIRSF006291">
    <property type="entry name" value="GspM"/>
    <property type="match status" value="1"/>
</dbReference>
<evidence type="ECO:0000313" key="12">
    <source>
        <dbReference type="EMBL" id="MBB5321165.1"/>
    </source>
</evidence>
<dbReference type="SUPFAM" id="SSF103054">
    <property type="entry name" value="General secretion pathway protein M, EpsM"/>
    <property type="match status" value="1"/>
</dbReference>
<dbReference type="InterPro" id="IPR023229">
    <property type="entry name" value="T2SS_M_periplasmic_sf"/>
</dbReference>
<keyword evidence="5 10" id="KW-0997">Cell inner membrane</keyword>
<name>A0A840UFJ4_9GAMM</name>
<dbReference type="RefSeq" id="WP_183701979.1">
    <property type="nucleotide sequence ID" value="NZ_JACHFE010000003.1"/>
</dbReference>
<dbReference type="Gene3D" id="3.30.1360.100">
    <property type="entry name" value="General secretion pathway protein M, EpsM"/>
    <property type="match status" value="1"/>
</dbReference>
<proteinExistence type="inferred from homology"/>
<reference evidence="12 13" key="1">
    <citation type="submission" date="2020-08" db="EMBL/GenBank/DDBJ databases">
        <title>Genomic Encyclopedia of Type Strains, Phase IV (KMG-IV): sequencing the most valuable type-strain genomes for metagenomic binning, comparative biology and taxonomic classification.</title>
        <authorList>
            <person name="Goeker M."/>
        </authorList>
    </citation>
    <scope>NUCLEOTIDE SEQUENCE [LARGE SCALE GENOMIC DNA]</scope>
    <source>
        <strain evidence="12 13">DSM 22359</strain>
    </source>
</reference>
<evidence type="ECO:0000313" key="13">
    <source>
        <dbReference type="Proteomes" id="UP000591735"/>
    </source>
</evidence>
<evidence type="ECO:0000256" key="2">
    <source>
        <dbReference type="ARBA" id="ARBA00010637"/>
    </source>
</evidence>
<comment type="subcellular location">
    <subcellularLocation>
        <location evidence="1">Cell inner membrane</location>
        <topology evidence="1">Single-pass membrane protein</topology>
    </subcellularLocation>
</comment>
<evidence type="ECO:0000256" key="4">
    <source>
        <dbReference type="ARBA" id="ARBA00022475"/>
    </source>
</evidence>
<dbReference type="EMBL" id="JACHFE010000003">
    <property type="protein sequence ID" value="MBB5321165.1"/>
    <property type="molecule type" value="Genomic_DNA"/>
</dbReference>
<evidence type="ECO:0000256" key="11">
    <source>
        <dbReference type="SAM" id="Phobius"/>
    </source>
</evidence>
<keyword evidence="13" id="KW-1185">Reference proteome</keyword>
<dbReference type="GO" id="GO:0015627">
    <property type="term" value="C:type II protein secretion system complex"/>
    <property type="evidence" value="ECO:0007669"/>
    <property type="project" value="InterPro"/>
</dbReference>
<dbReference type="Proteomes" id="UP000591735">
    <property type="component" value="Unassembled WGS sequence"/>
</dbReference>
<keyword evidence="8 11" id="KW-1133">Transmembrane helix</keyword>
<keyword evidence="6 11" id="KW-0812">Transmembrane</keyword>
<evidence type="ECO:0000256" key="5">
    <source>
        <dbReference type="ARBA" id="ARBA00022519"/>
    </source>
</evidence>
<sequence length="176" mass="19701">MNNDHAWYRKLTHRYQTLSPQDRRALLILGIAVVVVVAYAGIYRPSENYLGHAEQTQAKAEELHAWIIAHRTDLDRLQDLSNSSSGAAEENNLTPDSVRQLMSLITTSANDGDVKLQRLEPSGEEKVSLWVNESHFTNVAKWLETLTQKYKVTITQATLDQGEKSGTVSARITVAL</sequence>
<keyword evidence="9 10" id="KW-0472">Membrane</keyword>
<organism evidence="12 13">
    <name type="scientific">Marinobacter oulmenensis</name>
    <dbReference type="NCBI Taxonomy" id="643747"/>
    <lineage>
        <taxon>Bacteria</taxon>
        <taxon>Pseudomonadati</taxon>
        <taxon>Pseudomonadota</taxon>
        <taxon>Gammaproteobacteria</taxon>
        <taxon>Pseudomonadales</taxon>
        <taxon>Marinobacteraceae</taxon>
        <taxon>Marinobacter</taxon>
    </lineage>
</organism>
<dbReference type="InterPro" id="IPR007690">
    <property type="entry name" value="T2SS_GspM"/>
</dbReference>
<evidence type="ECO:0000256" key="8">
    <source>
        <dbReference type="ARBA" id="ARBA00022989"/>
    </source>
</evidence>
<evidence type="ECO:0000256" key="1">
    <source>
        <dbReference type="ARBA" id="ARBA00004377"/>
    </source>
</evidence>
<gene>
    <name evidence="12" type="ORF">HNR38_001651</name>
</gene>
<dbReference type="AlphaFoldDB" id="A0A840UFJ4"/>
<evidence type="ECO:0000256" key="10">
    <source>
        <dbReference type="PIRNR" id="PIRNR006291"/>
    </source>
</evidence>
<keyword evidence="4 10" id="KW-1003">Cell membrane</keyword>
<accession>A0A840UFJ4</accession>
<evidence type="ECO:0000256" key="6">
    <source>
        <dbReference type="ARBA" id="ARBA00022692"/>
    </source>
</evidence>
<keyword evidence="3 10" id="KW-0813">Transport</keyword>
<feature type="transmembrane region" description="Helical" evidence="11">
    <location>
        <begin position="25"/>
        <end position="43"/>
    </location>
</feature>
<dbReference type="Pfam" id="PF04612">
    <property type="entry name" value="T2SSM"/>
    <property type="match status" value="1"/>
</dbReference>
<evidence type="ECO:0000256" key="3">
    <source>
        <dbReference type="ARBA" id="ARBA00022448"/>
    </source>
</evidence>
<dbReference type="GO" id="GO:0015628">
    <property type="term" value="P:protein secretion by the type II secretion system"/>
    <property type="evidence" value="ECO:0007669"/>
    <property type="project" value="InterPro"/>
</dbReference>
<evidence type="ECO:0000256" key="9">
    <source>
        <dbReference type="ARBA" id="ARBA00023136"/>
    </source>
</evidence>
<comment type="function">
    <text evidence="10">Inner membrane component of the type II secretion system required for the energy-dependent secretion of extracellular factors such as proteases and toxins from the periplasm.</text>
</comment>
<evidence type="ECO:0000256" key="7">
    <source>
        <dbReference type="ARBA" id="ARBA00022927"/>
    </source>
</evidence>
<comment type="caution">
    <text evidence="12">The sequence shown here is derived from an EMBL/GenBank/DDBJ whole genome shotgun (WGS) entry which is preliminary data.</text>
</comment>